<gene>
    <name evidence="1" type="ORF">NCTC12965_05213</name>
</gene>
<name>A0A4U9VP64_SERFO</name>
<protein>
    <submittedName>
        <fullName evidence="1">Uncharacterized protein</fullName>
    </submittedName>
</protein>
<dbReference type="AlphaFoldDB" id="A0A4U9VP64"/>
<proteinExistence type="predicted"/>
<sequence>MMHARMHKCIEQFFGEMLGEIMVFKRPSASDMKKPYLPTRRHYEALHQKDLV</sequence>
<evidence type="ECO:0000313" key="1">
    <source>
        <dbReference type="EMBL" id="VTR45241.1"/>
    </source>
</evidence>
<dbReference type="EMBL" id="CABEEZ010000113">
    <property type="protein sequence ID" value="VTR45241.1"/>
    <property type="molecule type" value="Genomic_DNA"/>
</dbReference>
<reference evidence="1" key="1">
    <citation type="submission" date="2019-05" db="EMBL/GenBank/DDBJ databases">
        <authorList>
            <consortium name="Pathogen Informatics"/>
        </authorList>
    </citation>
    <scope>NUCLEOTIDE SEQUENCE [LARGE SCALE GENOMIC DNA]</scope>
    <source>
        <strain evidence="1">NCTC12965</strain>
    </source>
</reference>
<organism evidence="1">
    <name type="scientific">Serratia fonticola</name>
    <dbReference type="NCBI Taxonomy" id="47917"/>
    <lineage>
        <taxon>Bacteria</taxon>
        <taxon>Pseudomonadati</taxon>
        <taxon>Pseudomonadota</taxon>
        <taxon>Gammaproteobacteria</taxon>
        <taxon>Enterobacterales</taxon>
        <taxon>Yersiniaceae</taxon>
        <taxon>Serratia</taxon>
    </lineage>
</organism>
<accession>A0A4U9VP64</accession>